<keyword evidence="3" id="KW-0328">Glycosyltransferase</keyword>
<feature type="transmembrane region" description="Helical" evidence="1">
    <location>
        <begin position="292"/>
        <end position="317"/>
    </location>
</feature>
<proteinExistence type="predicted"/>
<reference evidence="3 4" key="1">
    <citation type="journal article" date="2020" name="Sci. Rep.">
        <title>A novel cyanobacterial geosmin producer, revising GeoA distribution and dispersion patterns in Bacteria.</title>
        <authorList>
            <person name="Churro C."/>
            <person name="Semedo-Aguiar A.P."/>
            <person name="Silva A.D."/>
            <person name="Pereira-Leal J.B."/>
            <person name="Leite R.B."/>
        </authorList>
    </citation>
    <scope>NUCLEOTIDE SEQUENCE [LARGE SCALE GENOMIC DNA]</scope>
    <source>
        <strain evidence="3 4">IPMA8</strain>
    </source>
</reference>
<keyword evidence="3" id="KW-0808">Transferase</keyword>
<keyword evidence="1" id="KW-0472">Membrane</keyword>
<protein>
    <submittedName>
        <fullName evidence="3">4,4'-diaponeurosporenoate glycosyltransferase</fullName>
        <ecNumber evidence="3">2.4.1.-</ecNumber>
    </submittedName>
</protein>
<dbReference type="EMBL" id="SRRZ01000050">
    <property type="protein sequence ID" value="NQE35258.1"/>
    <property type="molecule type" value="Genomic_DNA"/>
</dbReference>
<keyword evidence="1" id="KW-1133">Transmembrane helix</keyword>
<dbReference type="EC" id="2.4.1.-" evidence="3"/>
<evidence type="ECO:0000313" key="3">
    <source>
        <dbReference type="EMBL" id="NQE35258.1"/>
    </source>
</evidence>
<gene>
    <name evidence="3" type="primary">crtQ</name>
    <name evidence="3" type="ORF">E5S67_02988</name>
</gene>
<name>A0ABX2CYJ0_9CYAN</name>
<organism evidence="3 4">
    <name type="scientific">Microcoleus asticus IPMA8</name>
    <dbReference type="NCBI Taxonomy" id="2563858"/>
    <lineage>
        <taxon>Bacteria</taxon>
        <taxon>Bacillati</taxon>
        <taxon>Cyanobacteriota</taxon>
        <taxon>Cyanophyceae</taxon>
        <taxon>Oscillatoriophycideae</taxon>
        <taxon>Oscillatoriales</taxon>
        <taxon>Microcoleaceae</taxon>
        <taxon>Microcoleus</taxon>
        <taxon>Microcoleus asticus</taxon>
    </lineage>
</organism>
<dbReference type="SUPFAM" id="SSF53448">
    <property type="entry name" value="Nucleotide-diphospho-sugar transferases"/>
    <property type="match status" value="1"/>
</dbReference>
<dbReference type="InterPro" id="IPR029044">
    <property type="entry name" value="Nucleotide-diphossugar_trans"/>
</dbReference>
<dbReference type="PANTHER" id="PTHR43646">
    <property type="entry name" value="GLYCOSYLTRANSFERASE"/>
    <property type="match status" value="1"/>
</dbReference>
<feature type="transmembrane region" description="Helical" evidence="1">
    <location>
        <begin position="374"/>
        <end position="394"/>
    </location>
</feature>
<dbReference type="Gene3D" id="3.90.550.10">
    <property type="entry name" value="Spore Coat Polysaccharide Biosynthesis Protein SpsA, Chain A"/>
    <property type="match status" value="1"/>
</dbReference>
<comment type="caution">
    <text evidence="3">The sequence shown here is derived from an EMBL/GenBank/DDBJ whole genome shotgun (WGS) entry which is preliminary data.</text>
</comment>
<evidence type="ECO:0000256" key="1">
    <source>
        <dbReference type="SAM" id="Phobius"/>
    </source>
</evidence>
<keyword evidence="4" id="KW-1185">Reference proteome</keyword>
<evidence type="ECO:0000313" key="4">
    <source>
        <dbReference type="Proteomes" id="UP000702425"/>
    </source>
</evidence>
<dbReference type="Proteomes" id="UP000702425">
    <property type="component" value="Unassembled WGS sequence"/>
</dbReference>
<evidence type="ECO:0000259" key="2">
    <source>
        <dbReference type="Pfam" id="PF00535"/>
    </source>
</evidence>
<dbReference type="CDD" id="cd00761">
    <property type="entry name" value="Glyco_tranf_GTA_type"/>
    <property type="match status" value="1"/>
</dbReference>
<dbReference type="GO" id="GO:0016757">
    <property type="term" value="F:glycosyltransferase activity"/>
    <property type="evidence" value="ECO:0007669"/>
    <property type="project" value="UniProtKB-KW"/>
</dbReference>
<dbReference type="Pfam" id="PF00535">
    <property type="entry name" value="Glycos_transf_2"/>
    <property type="match status" value="1"/>
</dbReference>
<accession>A0ABX2CYJ0</accession>
<dbReference type="InterPro" id="IPR001173">
    <property type="entry name" value="Glyco_trans_2-like"/>
</dbReference>
<sequence length="413" mass="45617">MILLTLLIFSLIVSRAYTKNLRRSVKNAPRTDRISAPLSPGRAAQFPKVSVIVPAYNEAENIRDCAIAILESTPLSVDNLEVLIVDDRSTDDTLAIGQTLQQQLNDPRLKILAGQPRPASQYWAGKNWACTQAVQVATGDFLLFIDADVRLKPGAIETAIATAETEKIDLLTCMPALVCECFAEWLVQPIMFNHLAVCYDFTAVNDPTTDSAFAGGPFMLFRRSAYEKIGGHEAVAGEIVEDVELARRIKRAALKLGLYSGSNLASVRMYRSWNALWEGWTKNLYLGANRSWGLMVYMAAIMLFLYPMPWLALAILLANGDFAEILAITNYQLPITNYQLPITLLTICLSVIVIGQHYNLRRLGAEISDCPTKYWWLGGLGGALVAAIAIGSAIKTETGWGWTWRGRALQIKS</sequence>
<feature type="domain" description="Glycosyltransferase 2-like" evidence="2">
    <location>
        <begin position="50"/>
        <end position="230"/>
    </location>
</feature>
<feature type="transmembrane region" description="Helical" evidence="1">
    <location>
        <begin position="338"/>
        <end position="354"/>
    </location>
</feature>
<dbReference type="PANTHER" id="PTHR43646:SF3">
    <property type="entry name" value="SLR1566 PROTEIN"/>
    <property type="match status" value="1"/>
</dbReference>
<dbReference type="RefSeq" id="WP_172188510.1">
    <property type="nucleotide sequence ID" value="NZ_CAWPPK010000264.1"/>
</dbReference>
<keyword evidence="1" id="KW-0812">Transmembrane</keyword>